<evidence type="ECO:0000259" key="1">
    <source>
        <dbReference type="PROSITE" id="PS50093"/>
    </source>
</evidence>
<dbReference type="EMBL" id="CP028858">
    <property type="protein sequence ID" value="AWB26954.1"/>
    <property type="molecule type" value="Genomic_DNA"/>
</dbReference>
<protein>
    <recommendedName>
        <fullName evidence="1">PKD domain-containing protein</fullName>
    </recommendedName>
</protein>
<dbReference type="InterPro" id="IPR022409">
    <property type="entry name" value="PKD/Chitinase_dom"/>
</dbReference>
<proteinExistence type="predicted"/>
<reference evidence="2 3" key="1">
    <citation type="submission" date="2018-04" db="EMBL/GenBank/DDBJ databases">
        <title>Halococcoides cellulosivorans gen. nov., sp. nov., an extremely halophilic cellulose-utilizing haloarchaeon from hypersaline lakes.</title>
        <authorList>
            <person name="Sorokin D.Y."/>
            <person name="Toshchakov S.V."/>
            <person name="Samarov N.I."/>
            <person name="Korzhenkov A."/>
            <person name="Kublanov I.V."/>
        </authorList>
    </citation>
    <scope>NUCLEOTIDE SEQUENCE [LARGE SCALE GENOMIC DNA]</scope>
    <source>
        <strain evidence="2 3">HArcel1</strain>
    </source>
</reference>
<dbReference type="InterPro" id="IPR035986">
    <property type="entry name" value="PKD_dom_sf"/>
</dbReference>
<dbReference type="PROSITE" id="PS51318">
    <property type="entry name" value="TAT"/>
    <property type="match status" value="1"/>
</dbReference>
<dbReference type="CDD" id="cd00146">
    <property type="entry name" value="PKD"/>
    <property type="match status" value="1"/>
</dbReference>
<dbReference type="SUPFAM" id="SSF101898">
    <property type="entry name" value="NHL repeat"/>
    <property type="match status" value="1"/>
</dbReference>
<dbReference type="RefSeq" id="WP_108381323.1">
    <property type="nucleotide sequence ID" value="NZ_CP028858.1"/>
</dbReference>
<name>A0A2R4WZK7_9EURY</name>
<dbReference type="PROSITE" id="PS50093">
    <property type="entry name" value="PKD"/>
    <property type="match status" value="1"/>
</dbReference>
<dbReference type="InterPro" id="IPR013783">
    <property type="entry name" value="Ig-like_fold"/>
</dbReference>
<dbReference type="InterPro" id="IPR000601">
    <property type="entry name" value="PKD_dom"/>
</dbReference>
<dbReference type="KEGG" id="harc:HARCEL1_04125"/>
<evidence type="ECO:0000313" key="2">
    <source>
        <dbReference type="EMBL" id="AWB26954.1"/>
    </source>
</evidence>
<dbReference type="Proteomes" id="UP000244727">
    <property type="component" value="Chromosome"/>
</dbReference>
<dbReference type="AlphaFoldDB" id="A0A2R4WZK7"/>
<organism evidence="2 3">
    <name type="scientific">Halococcoides cellulosivorans</name>
    <dbReference type="NCBI Taxonomy" id="1679096"/>
    <lineage>
        <taxon>Archaea</taxon>
        <taxon>Methanobacteriati</taxon>
        <taxon>Methanobacteriota</taxon>
        <taxon>Stenosarchaea group</taxon>
        <taxon>Halobacteria</taxon>
        <taxon>Halobacteriales</taxon>
        <taxon>Haloarculaceae</taxon>
        <taxon>Halococcoides</taxon>
    </lineage>
</organism>
<dbReference type="SUPFAM" id="SSF49299">
    <property type="entry name" value="PKD domain"/>
    <property type="match status" value="1"/>
</dbReference>
<dbReference type="GeneID" id="36511666"/>
<dbReference type="Gene3D" id="2.60.40.10">
    <property type="entry name" value="Immunoglobulins"/>
    <property type="match status" value="1"/>
</dbReference>
<keyword evidence="3" id="KW-1185">Reference proteome</keyword>
<sequence>MTRDRSSTIRLDRRTFLAGTTAAATGTLVGLAGSAAASTGTLVVGTTLPGRVLQQDGDGWTQLGADLTPSGSVTDLLVHDGDLYAAITTETRMVEGTGRVYRWDGSSWQQIGGDLGNNVTALVAYDGAVHAGVSVGGAEVYRLDEDTWTRVLREAEAFAGAGALTVYEGDLYVGDSAFDVFGRYDGETFTVEGAYDGSCVYDFAAYDGELYAGAYRGTLFQRDGGAWTRADQADAYGELLTLATYDGSLWVGTTMGPDLGRFDGDRIELVERFDDSVVALFDAGDALYVGTGQNAAEFADSIPQATTGRLYRYAGESFEEVAPDQDFAGAVQTITRLQVNEPPTAAISVETETPVTDAPVALSGADSTDPDGEIVSYEWDLIGDGTVDATGVTVETTFEEPGAHSVSLTVTDDAGATATATATVEVALGVGLQIKPPEEPTPINPNRSNGVLPVAIDGTTVDPTAIDVDSLRVGAPDVVAAGDGAAPVHGGHRTDATGDGVTDLVVHVPIADSGFDGDESMGALRGELTDGTTLIGRDEITIVGGGPHEKGPKGPKSR</sequence>
<evidence type="ECO:0000313" key="3">
    <source>
        <dbReference type="Proteomes" id="UP000244727"/>
    </source>
</evidence>
<gene>
    <name evidence="2" type="ORF">HARCEL1_04125</name>
</gene>
<feature type="domain" description="PKD" evidence="1">
    <location>
        <begin position="343"/>
        <end position="426"/>
    </location>
</feature>
<dbReference type="Pfam" id="PF18911">
    <property type="entry name" value="PKD_4"/>
    <property type="match status" value="1"/>
</dbReference>
<accession>A0A2R4WZK7</accession>
<dbReference type="InterPro" id="IPR006311">
    <property type="entry name" value="TAT_signal"/>
</dbReference>
<dbReference type="SMART" id="SM00089">
    <property type="entry name" value="PKD"/>
    <property type="match status" value="1"/>
</dbReference>